<comment type="caution">
    <text evidence="1">The sequence shown here is derived from an EMBL/GenBank/DDBJ whole genome shotgun (WGS) entry which is preliminary data.</text>
</comment>
<protein>
    <recommendedName>
        <fullName evidence="3">HTH araC/xylS-type domain-containing protein</fullName>
    </recommendedName>
</protein>
<dbReference type="EMBL" id="CALZ01000067">
    <property type="protein sequence ID" value="CCK83309.1"/>
    <property type="molecule type" value="Genomic_DNA"/>
</dbReference>
<sequence>MGCNWQAAAVQQVFAGSLFSTTFKKLAGISPLTYRKQYK</sequence>
<evidence type="ECO:0008006" key="3">
    <source>
        <dbReference type="Google" id="ProtNLM"/>
    </source>
</evidence>
<gene>
    <name evidence="1" type="ORF">BN146_03395</name>
</gene>
<dbReference type="Proteomes" id="UP000009325">
    <property type="component" value="Unassembled WGS sequence"/>
</dbReference>
<reference evidence="1 2" key="1">
    <citation type="submission" date="2012-08" db="EMBL/GenBank/DDBJ databases">
        <title>Draft Genome Sequences of Lactobacillus equicursoris CIP 110162T, isolated from thoroughbred racehorse feces and Lactobacillus sp. CRBIP 24.137 isolated from urine of human.</title>
        <authorList>
            <person name="Cousin S."/>
            <person name="Loux V."/>
            <person name="Ma L."/>
            <person name="Creno S."/>
            <person name="Clermont D."/>
            <person name="Bizet C."/>
            <person name="Bouchier C."/>
        </authorList>
    </citation>
    <scope>NUCLEOTIDE SEQUENCE [LARGE SCALE GENOMIC DNA]</scope>
    <source>
        <strain evidence="1 2">66c</strain>
    </source>
</reference>
<evidence type="ECO:0000313" key="2">
    <source>
        <dbReference type="Proteomes" id="UP000009325"/>
    </source>
</evidence>
<evidence type="ECO:0000313" key="1">
    <source>
        <dbReference type="EMBL" id="CCK83309.1"/>
    </source>
</evidence>
<name>K0NNM8_9LACO</name>
<dbReference type="AlphaFoldDB" id="K0NNM8"/>
<proteinExistence type="predicted"/>
<organism evidence="1 2">
    <name type="scientific">Lactobacillus equicursoris 66c</name>
    <dbReference type="NCBI Taxonomy" id="872326"/>
    <lineage>
        <taxon>Bacteria</taxon>
        <taxon>Bacillati</taxon>
        <taxon>Bacillota</taxon>
        <taxon>Bacilli</taxon>
        <taxon>Lactobacillales</taxon>
        <taxon>Lactobacillaceae</taxon>
        <taxon>Lactobacillus</taxon>
    </lineage>
</organism>
<accession>K0NNM8</accession>